<evidence type="ECO:0000313" key="4">
    <source>
        <dbReference type="Proteomes" id="UP000325606"/>
    </source>
</evidence>
<dbReference type="CDD" id="cd06259">
    <property type="entry name" value="YdcF-like"/>
    <property type="match status" value="1"/>
</dbReference>
<dbReference type="Gene3D" id="3.40.50.620">
    <property type="entry name" value="HUPs"/>
    <property type="match status" value="1"/>
</dbReference>
<keyword evidence="4" id="KW-1185">Reference proteome</keyword>
<dbReference type="GO" id="GO:0005886">
    <property type="term" value="C:plasma membrane"/>
    <property type="evidence" value="ECO:0007669"/>
    <property type="project" value="TreeGrafter"/>
</dbReference>
<dbReference type="PANTHER" id="PTHR30336:SF4">
    <property type="entry name" value="ENVELOPE BIOGENESIS FACTOR ELYC"/>
    <property type="match status" value="1"/>
</dbReference>
<accession>A0A5J6LC99</accession>
<keyword evidence="1" id="KW-1133">Transmembrane helix</keyword>
<proteinExistence type="predicted"/>
<dbReference type="GO" id="GO:0000270">
    <property type="term" value="P:peptidoglycan metabolic process"/>
    <property type="evidence" value="ECO:0007669"/>
    <property type="project" value="TreeGrafter"/>
</dbReference>
<reference evidence="3 4" key="1">
    <citation type="submission" date="2019-09" db="EMBL/GenBank/DDBJ databases">
        <title>Nitrincola iocasae sp. nov., a bacterium isolated from the sediment collected at a cold seep field in South China Sea.</title>
        <authorList>
            <person name="Zhang H."/>
            <person name="Wang H."/>
            <person name="Li C."/>
        </authorList>
    </citation>
    <scope>NUCLEOTIDE SEQUENCE [LARGE SCALE GENOMIC DNA]</scope>
    <source>
        <strain evidence="3 4">KXZD1103</strain>
    </source>
</reference>
<dbReference type="EMBL" id="CP044222">
    <property type="protein sequence ID" value="QEW06304.1"/>
    <property type="molecule type" value="Genomic_DNA"/>
</dbReference>
<feature type="transmembrane region" description="Helical" evidence="1">
    <location>
        <begin position="6"/>
        <end position="29"/>
    </location>
</feature>
<dbReference type="GO" id="GO:0043164">
    <property type="term" value="P:Gram-negative-bacterium-type cell wall biogenesis"/>
    <property type="evidence" value="ECO:0007669"/>
    <property type="project" value="TreeGrafter"/>
</dbReference>
<dbReference type="PANTHER" id="PTHR30336">
    <property type="entry name" value="INNER MEMBRANE PROTEIN, PROBABLE PERMEASE"/>
    <property type="match status" value="1"/>
</dbReference>
<dbReference type="InterPro" id="IPR003848">
    <property type="entry name" value="DUF218"/>
</dbReference>
<evidence type="ECO:0000313" key="3">
    <source>
        <dbReference type="EMBL" id="QEW06304.1"/>
    </source>
</evidence>
<evidence type="ECO:0000256" key="1">
    <source>
        <dbReference type="SAM" id="Phobius"/>
    </source>
</evidence>
<dbReference type="AlphaFoldDB" id="A0A5J6LC99"/>
<feature type="domain" description="DUF218" evidence="2">
    <location>
        <begin position="77"/>
        <end position="240"/>
    </location>
</feature>
<sequence length="250" mass="27758">MMINLLKYLLLPPAIQAIAVLFGLLLIWLGRRFLGGMLVLFAGASLWLLGLPVVSYSLQQSLEHFPPVSIEALSSADVIVVLGGGRAYDGSEYGWPDAPSEQTISRLAYSAFLQRESGLPMLLTGGRVYGEDYSEAELMQRLLKSGFDLSAEWIEDRSRNTYENAAFSAEMLREAGLSQVVLVSQAWHLNRAVPVFEAQGLQVLPAPIQYATPPPEGLVRWLPTAYYFRQSAQALHEKLGLLVYQLMKRI</sequence>
<name>A0A5J6LC99_9GAMM</name>
<dbReference type="KEGG" id="nik:F5I99_07200"/>
<organism evidence="3 4">
    <name type="scientific">Nitrincola iocasae</name>
    <dbReference type="NCBI Taxonomy" id="2614693"/>
    <lineage>
        <taxon>Bacteria</taxon>
        <taxon>Pseudomonadati</taxon>
        <taxon>Pseudomonadota</taxon>
        <taxon>Gammaproteobacteria</taxon>
        <taxon>Oceanospirillales</taxon>
        <taxon>Oceanospirillaceae</taxon>
        <taxon>Nitrincola</taxon>
    </lineage>
</organism>
<keyword evidence="1" id="KW-0812">Transmembrane</keyword>
<gene>
    <name evidence="3" type="ORF">F5I99_07200</name>
</gene>
<dbReference type="InterPro" id="IPR051599">
    <property type="entry name" value="Cell_Envelope_Assoc"/>
</dbReference>
<keyword evidence="1" id="KW-0472">Membrane</keyword>
<dbReference type="Proteomes" id="UP000325606">
    <property type="component" value="Chromosome"/>
</dbReference>
<dbReference type="Pfam" id="PF02698">
    <property type="entry name" value="DUF218"/>
    <property type="match status" value="1"/>
</dbReference>
<dbReference type="InterPro" id="IPR014729">
    <property type="entry name" value="Rossmann-like_a/b/a_fold"/>
</dbReference>
<protein>
    <submittedName>
        <fullName evidence="3">YdcF family protein</fullName>
    </submittedName>
</protein>
<dbReference type="RefSeq" id="WP_151054514.1">
    <property type="nucleotide sequence ID" value="NZ_CP044222.1"/>
</dbReference>
<evidence type="ECO:0000259" key="2">
    <source>
        <dbReference type="Pfam" id="PF02698"/>
    </source>
</evidence>
<feature type="transmembrane region" description="Helical" evidence="1">
    <location>
        <begin position="36"/>
        <end position="58"/>
    </location>
</feature>